<proteinExistence type="predicted"/>
<sequence>MAQATREGDFIWSEPLSVSIPIHATQLIFVCSEHHGFTQKMRTTLSFHGQAPHVRRFIMRPGQHPISRERLGPLNAVSSSGLSLNPVRPTLTFEFKFWSPTSARGIPDPGPPIVRIALKGAMRIGSGDLLWTDPWIEVLPQSDAQGRPLPRQGLLRLTVDATLEG</sequence>
<accession>K1WIA9</accession>
<protein>
    <submittedName>
        <fullName evidence="1">Uncharacterized protein</fullName>
    </submittedName>
</protein>
<organism evidence="1 2">
    <name type="scientific">Marssonina brunnea f. sp. multigermtubi (strain MB_m1)</name>
    <name type="common">Marssonina leaf spot fungus</name>
    <dbReference type="NCBI Taxonomy" id="1072389"/>
    <lineage>
        <taxon>Eukaryota</taxon>
        <taxon>Fungi</taxon>
        <taxon>Dikarya</taxon>
        <taxon>Ascomycota</taxon>
        <taxon>Pezizomycotina</taxon>
        <taxon>Leotiomycetes</taxon>
        <taxon>Helotiales</taxon>
        <taxon>Drepanopezizaceae</taxon>
        <taxon>Drepanopeziza</taxon>
    </lineage>
</organism>
<reference evidence="1 2" key="1">
    <citation type="journal article" date="2012" name="BMC Genomics">
        <title>Sequencing the genome of Marssonina brunnea reveals fungus-poplar co-evolution.</title>
        <authorList>
            <person name="Zhu S."/>
            <person name="Cao Y.-Z."/>
            <person name="Jiang C."/>
            <person name="Tan B.-Y."/>
            <person name="Wang Z."/>
            <person name="Feng S."/>
            <person name="Zhang L."/>
            <person name="Su X.-H."/>
            <person name="Brejova B."/>
            <person name="Vinar T."/>
            <person name="Xu M."/>
            <person name="Wang M.-X."/>
            <person name="Zhang S.-G."/>
            <person name="Huang M.-R."/>
            <person name="Wu R."/>
            <person name="Zhou Y."/>
        </authorList>
    </citation>
    <scope>NUCLEOTIDE SEQUENCE [LARGE SCALE GENOMIC DNA]</scope>
    <source>
        <strain evidence="1 2">MB_m1</strain>
    </source>
</reference>
<gene>
    <name evidence="1" type="ORF">MBM_04231</name>
</gene>
<evidence type="ECO:0000313" key="2">
    <source>
        <dbReference type="Proteomes" id="UP000006753"/>
    </source>
</evidence>
<dbReference type="OrthoDB" id="10293841at2759"/>
<dbReference type="AlphaFoldDB" id="K1WIA9"/>
<dbReference type="HOGENOM" id="CLU_1611125_0_0_1"/>
<dbReference type="KEGG" id="mbe:MBM_04231"/>
<name>K1WIA9_MARBU</name>
<dbReference type="Proteomes" id="UP000006753">
    <property type="component" value="Unassembled WGS sequence"/>
</dbReference>
<dbReference type="RefSeq" id="XP_007292120.1">
    <property type="nucleotide sequence ID" value="XM_007292058.1"/>
</dbReference>
<keyword evidence="2" id="KW-1185">Reference proteome</keyword>
<evidence type="ECO:0000313" key="1">
    <source>
        <dbReference type="EMBL" id="EKD17370.1"/>
    </source>
</evidence>
<dbReference type="GeneID" id="18760166"/>
<dbReference type="EMBL" id="JH921436">
    <property type="protein sequence ID" value="EKD17370.1"/>
    <property type="molecule type" value="Genomic_DNA"/>
</dbReference>
<dbReference type="InParanoid" id="K1WIA9"/>